<dbReference type="InterPro" id="IPR013785">
    <property type="entry name" value="Aldolase_TIM"/>
</dbReference>
<dbReference type="InterPro" id="IPR022998">
    <property type="entry name" value="ThiamineP_synth_TenI"/>
</dbReference>
<dbReference type="AlphaFoldDB" id="A0A0F9QWI0"/>
<dbReference type="GO" id="GO:0009228">
    <property type="term" value="P:thiamine biosynthetic process"/>
    <property type="evidence" value="ECO:0007669"/>
    <property type="project" value="UniProtKB-KW"/>
</dbReference>
<evidence type="ECO:0000256" key="3">
    <source>
        <dbReference type="ARBA" id="ARBA00012830"/>
    </source>
</evidence>
<gene>
    <name evidence="12" type="ORF">LCGC14_0724150</name>
</gene>
<comment type="caution">
    <text evidence="12">The sequence shown here is derived from an EMBL/GenBank/DDBJ whole genome shotgun (WGS) entry which is preliminary data.</text>
</comment>
<proteinExistence type="predicted"/>
<evidence type="ECO:0000259" key="11">
    <source>
        <dbReference type="Pfam" id="PF02581"/>
    </source>
</evidence>
<dbReference type="EMBL" id="LAZR01001652">
    <property type="protein sequence ID" value="KKN41367.1"/>
    <property type="molecule type" value="Genomic_DNA"/>
</dbReference>
<evidence type="ECO:0000313" key="12">
    <source>
        <dbReference type="EMBL" id="KKN41367.1"/>
    </source>
</evidence>
<evidence type="ECO:0000256" key="5">
    <source>
        <dbReference type="ARBA" id="ARBA00022723"/>
    </source>
</evidence>
<keyword evidence="4" id="KW-0808">Transferase</keyword>
<dbReference type="Gene3D" id="3.20.20.70">
    <property type="entry name" value="Aldolase class I"/>
    <property type="match status" value="1"/>
</dbReference>
<dbReference type="CDD" id="cd00564">
    <property type="entry name" value="TMP_TenI"/>
    <property type="match status" value="1"/>
</dbReference>
<dbReference type="PANTHER" id="PTHR20857:SF15">
    <property type="entry name" value="THIAMINE-PHOSPHATE SYNTHASE"/>
    <property type="match status" value="1"/>
</dbReference>
<keyword evidence="5" id="KW-0479">Metal-binding</keyword>
<evidence type="ECO:0000256" key="1">
    <source>
        <dbReference type="ARBA" id="ARBA00001946"/>
    </source>
</evidence>
<dbReference type="Pfam" id="PF02581">
    <property type="entry name" value="TMP-TENI"/>
    <property type="match status" value="1"/>
</dbReference>
<protein>
    <recommendedName>
        <fullName evidence="3">thiamine phosphate synthase</fullName>
        <ecNumber evidence="3">2.5.1.3</ecNumber>
    </recommendedName>
</protein>
<comment type="catalytic activity">
    <reaction evidence="8">
        <text>4-methyl-5-(2-phosphooxyethyl)-thiazole + 4-amino-2-methyl-5-(diphosphooxymethyl)pyrimidine + H(+) = thiamine phosphate + diphosphate</text>
        <dbReference type="Rhea" id="RHEA:22328"/>
        <dbReference type="ChEBI" id="CHEBI:15378"/>
        <dbReference type="ChEBI" id="CHEBI:33019"/>
        <dbReference type="ChEBI" id="CHEBI:37575"/>
        <dbReference type="ChEBI" id="CHEBI:57841"/>
        <dbReference type="ChEBI" id="CHEBI:58296"/>
        <dbReference type="EC" id="2.5.1.3"/>
    </reaction>
</comment>
<dbReference type="NCBIfam" id="TIGR00693">
    <property type="entry name" value="thiE"/>
    <property type="match status" value="1"/>
</dbReference>
<dbReference type="EC" id="2.5.1.3" evidence="3"/>
<comment type="cofactor">
    <cofactor evidence="1">
        <name>Mg(2+)</name>
        <dbReference type="ChEBI" id="CHEBI:18420"/>
    </cofactor>
</comment>
<organism evidence="12">
    <name type="scientific">marine sediment metagenome</name>
    <dbReference type="NCBI Taxonomy" id="412755"/>
    <lineage>
        <taxon>unclassified sequences</taxon>
        <taxon>metagenomes</taxon>
        <taxon>ecological metagenomes</taxon>
    </lineage>
</organism>
<dbReference type="GO" id="GO:0004789">
    <property type="term" value="F:thiamine-phosphate diphosphorylase activity"/>
    <property type="evidence" value="ECO:0007669"/>
    <property type="project" value="UniProtKB-EC"/>
</dbReference>
<keyword evidence="6" id="KW-0460">Magnesium</keyword>
<feature type="domain" description="Thiamine phosphate synthase/TenI" evidence="11">
    <location>
        <begin position="12"/>
        <end position="180"/>
    </location>
</feature>
<evidence type="ECO:0000256" key="6">
    <source>
        <dbReference type="ARBA" id="ARBA00022842"/>
    </source>
</evidence>
<evidence type="ECO:0000256" key="2">
    <source>
        <dbReference type="ARBA" id="ARBA00005165"/>
    </source>
</evidence>
<dbReference type="NCBIfam" id="NF000734">
    <property type="entry name" value="PRK00043.1-5"/>
    <property type="match status" value="1"/>
</dbReference>
<reference evidence="12" key="1">
    <citation type="journal article" date="2015" name="Nature">
        <title>Complex archaea that bridge the gap between prokaryotes and eukaryotes.</title>
        <authorList>
            <person name="Spang A."/>
            <person name="Saw J.H."/>
            <person name="Jorgensen S.L."/>
            <person name="Zaremba-Niedzwiedzka K."/>
            <person name="Martijn J."/>
            <person name="Lind A.E."/>
            <person name="van Eijk R."/>
            <person name="Schleper C."/>
            <person name="Guy L."/>
            <person name="Ettema T.J."/>
        </authorList>
    </citation>
    <scope>NUCLEOTIDE SEQUENCE</scope>
</reference>
<dbReference type="PANTHER" id="PTHR20857">
    <property type="entry name" value="THIAMINE-PHOSPHATE PYROPHOSPHORYLASE"/>
    <property type="match status" value="1"/>
</dbReference>
<sequence length="198" mass="21961">MMLDRFYPIFESADWIERLVPLGIKLVQLRMKDPSPTEIRQHIQRSRSLCEAHGCELIINDHWQAAIVQGCRFVHLGQGDLDQADMGAIRAAGLRIGISTHDKSELARALGLMPDYVALGPIYPTILKKMKWHAQGVDKLKTWRRQIGDIPLVAIGGMTVERAESAFAAGADVVAAVTDITLDDNPEAKVRAWLAATR</sequence>
<name>A0A0F9QWI0_9ZZZZ</name>
<dbReference type="SUPFAM" id="SSF51391">
    <property type="entry name" value="Thiamin phosphate synthase"/>
    <property type="match status" value="1"/>
</dbReference>
<dbReference type="UniPathway" id="UPA00060">
    <property type="reaction ID" value="UER00141"/>
</dbReference>
<dbReference type="InterPro" id="IPR034291">
    <property type="entry name" value="TMP_synthase"/>
</dbReference>
<comment type="pathway">
    <text evidence="2">Cofactor biosynthesis; thiamine diphosphate biosynthesis; thiamine phosphate from 4-amino-2-methyl-5-diphosphomethylpyrimidine and 4-methyl-5-(2-phosphoethyl)-thiazole: step 1/1.</text>
</comment>
<accession>A0A0F9QWI0</accession>
<evidence type="ECO:0000256" key="10">
    <source>
        <dbReference type="ARBA" id="ARBA00047883"/>
    </source>
</evidence>
<dbReference type="GO" id="GO:0009229">
    <property type="term" value="P:thiamine diphosphate biosynthetic process"/>
    <property type="evidence" value="ECO:0007669"/>
    <property type="project" value="UniProtKB-UniPathway"/>
</dbReference>
<evidence type="ECO:0000256" key="8">
    <source>
        <dbReference type="ARBA" id="ARBA00047334"/>
    </source>
</evidence>
<comment type="catalytic activity">
    <reaction evidence="10">
        <text>2-[(2R,5Z)-2-carboxy-4-methylthiazol-5(2H)-ylidene]ethyl phosphate + 4-amino-2-methyl-5-(diphosphooxymethyl)pyrimidine + 2 H(+) = thiamine phosphate + CO2 + diphosphate</text>
        <dbReference type="Rhea" id="RHEA:47844"/>
        <dbReference type="ChEBI" id="CHEBI:15378"/>
        <dbReference type="ChEBI" id="CHEBI:16526"/>
        <dbReference type="ChEBI" id="CHEBI:33019"/>
        <dbReference type="ChEBI" id="CHEBI:37575"/>
        <dbReference type="ChEBI" id="CHEBI:57841"/>
        <dbReference type="ChEBI" id="CHEBI:62899"/>
        <dbReference type="EC" id="2.5.1.3"/>
    </reaction>
</comment>
<keyword evidence="7" id="KW-0784">Thiamine biosynthesis</keyword>
<comment type="catalytic activity">
    <reaction evidence="9">
        <text>2-(2-carboxy-4-methylthiazol-5-yl)ethyl phosphate + 4-amino-2-methyl-5-(diphosphooxymethyl)pyrimidine + 2 H(+) = thiamine phosphate + CO2 + diphosphate</text>
        <dbReference type="Rhea" id="RHEA:47848"/>
        <dbReference type="ChEBI" id="CHEBI:15378"/>
        <dbReference type="ChEBI" id="CHEBI:16526"/>
        <dbReference type="ChEBI" id="CHEBI:33019"/>
        <dbReference type="ChEBI" id="CHEBI:37575"/>
        <dbReference type="ChEBI" id="CHEBI:57841"/>
        <dbReference type="ChEBI" id="CHEBI:62890"/>
        <dbReference type="EC" id="2.5.1.3"/>
    </reaction>
</comment>
<evidence type="ECO:0000256" key="7">
    <source>
        <dbReference type="ARBA" id="ARBA00022977"/>
    </source>
</evidence>
<dbReference type="InterPro" id="IPR036206">
    <property type="entry name" value="ThiamineP_synth_sf"/>
</dbReference>
<dbReference type="GO" id="GO:0005737">
    <property type="term" value="C:cytoplasm"/>
    <property type="evidence" value="ECO:0007669"/>
    <property type="project" value="TreeGrafter"/>
</dbReference>
<evidence type="ECO:0000256" key="4">
    <source>
        <dbReference type="ARBA" id="ARBA00022679"/>
    </source>
</evidence>
<dbReference type="GO" id="GO:0046872">
    <property type="term" value="F:metal ion binding"/>
    <property type="evidence" value="ECO:0007669"/>
    <property type="project" value="UniProtKB-KW"/>
</dbReference>
<evidence type="ECO:0000256" key="9">
    <source>
        <dbReference type="ARBA" id="ARBA00047851"/>
    </source>
</evidence>